<dbReference type="InterPro" id="IPR032528">
    <property type="entry name" value="Ribosom_S30AE_C"/>
</dbReference>
<evidence type="ECO:0000313" key="3">
    <source>
        <dbReference type="Proteomes" id="UP000545493"/>
    </source>
</evidence>
<comment type="caution">
    <text evidence="2">The sequence shown here is derived from an EMBL/GenBank/DDBJ whole genome shotgun (WGS) entry which is preliminary data.</text>
</comment>
<dbReference type="Gene3D" id="3.30.505.50">
    <property type="entry name" value="Sigma 54 modulation/S30EA ribosomal protein, C-terminal domain"/>
    <property type="match status" value="2"/>
</dbReference>
<name>A0A7X5UQI2_9PSEU</name>
<organism evidence="2 3">
    <name type="scientific">Saccharomonospora amisosensis</name>
    <dbReference type="NCBI Taxonomy" id="1128677"/>
    <lineage>
        <taxon>Bacteria</taxon>
        <taxon>Bacillati</taxon>
        <taxon>Actinomycetota</taxon>
        <taxon>Actinomycetes</taxon>
        <taxon>Pseudonocardiales</taxon>
        <taxon>Pseudonocardiaceae</taxon>
        <taxon>Saccharomonospora</taxon>
    </lineage>
</organism>
<dbReference type="InterPro" id="IPR050574">
    <property type="entry name" value="HPF/YfiA_ribosome-assoc"/>
</dbReference>
<protein>
    <recommendedName>
        <fullName evidence="1">Sigma 54 modulation/S30EA ribosomal protein C-terminal domain-containing protein</fullName>
    </recommendedName>
</protein>
<dbReference type="EMBL" id="JAAOYM010000001">
    <property type="protein sequence ID" value="NIJ12037.1"/>
    <property type="molecule type" value="Genomic_DNA"/>
</dbReference>
<dbReference type="GO" id="GO:0043024">
    <property type="term" value="F:ribosomal small subunit binding"/>
    <property type="evidence" value="ECO:0007669"/>
    <property type="project" value="TreeGrafter"/>
</dbReference>
<accession>A0A7X5UQI2</accession>
<dbReference type="InterPro" id="IPR038416">
    <property type="entry name" value="Ribosom_S30AE_C_sf"/>
</dbReference>
<dbReference type="GO" id="GO:0045900">
    <property type="term" value="P:negative regulation of translational elongation"/>
    <property type="evidence" value="ECO:0007669"/>
    <property type="project" value="TreeGrafter"/>
</dbReference>
<evidence type="ECO:0000259" key="1">
    <source>
        <dbReference type="Pfam" id="PF16321"/>
    </source>
</evidence>
<gene>
    <name evidence="2" type="ORF">FHU38_002381</name>
</gene>
<dbReference type="Proteomes" id="UP000545493">
    <property type="component" value="Unassembled WGS sequence"/>
</dbReference>
<dbReference type="PANTHER" id="PTHR33231:SF1">
    <property type="entry name" value="30S RIBOSOMAL PROTEIN"/>
    <property type="match status" value="1"/>
</dbReference>
<dbReference type="GO" id="GO:0022627">
    <property type="term" value="C:cytosolic small ribosomal subunit"/>
    <property type="evidence" value="ECO:0007669"/>
    <property type="project" value="TreeGrafter"/>
</dbReference>
<dbReference type="PANTHER" id="PTHR33231">
    <property type="entry name" value="30S RIBOSOMAL PROTEIN"/>
    <property type="match status" value="1"/>
</dbReference>
<feature type="domain" description="Sigma 54 modulation/S30EA ribosomal protein C-terminal" evidence="1">
    <location>
        <begin position="126"/>
        <end position="180"/>
    </location>
</feature>
<sequence>MRIGRAGGPADIVVETRGEVVESAREYVRGQLAALARRLPDSVTQARLKLTAFTRPSAPVPALVQANLTVGGIGVRAQVAAAFLPEAGKLARQRLREHLARLAGAGHARPWQGTPAARWWSQQPAAPRIVRDKSYQLTRCHPGEAARTMDVMDYDFHLFVDDETGEDSIVFRIGPTGYRLARLRSLAPPTAPVDVPLTVNVHPVPSETTDTATTWLSTCTDLPFRFFKDTETGRGTVLYRRYDGDYGLLRGR</sequence>
<proteinExistence type="predicted"/>
<reference evidence="2 3" key="1">
    <citation type="submission" date="2020-03" db="EMBL/GenBank/DDBJ databases">
        <title>Sequencing the genomes of 1000 actinobacteria strains.</title>
        <authorList>
            <person name="Klenk H.-P."/>
        </authorList>
    </citation>
    <scope>NUCLEOTIDE SEQUENCE [LARGE SCALE GENOMIC DNA]</scope>
    <source>
        <strain evidence="2 3">DSM 45685</strain>
    </source>
</reference>
<dbReference type="RefSeq" id="WP_313886747.1">
    <property type="nucleotide sequence ID" value="NZ_JAAOYM010000001.1"/>
</dbReference>
<keyword evidence="3" id="KW-1185">Reference proteome</keyword>
<dbReference type="AlphaFoldDB" id="A0A7X5UQI2"/>
<feature type="domain" description="Sigma 54 modulation/S30EA ribosomal protein C-terminal" evidence="1">
    <location>
        <begin position="221"/>
        <end position="248"/>
    </location>
</feature>
<dbReference type="Pfam" id="PF16321">
    <property type="entry name" value="Ribosom_S30AE_C"/>
    <property type="match status" value="2"/>
</dbReference>
<evidence type="ECO:0000313" key="2">
    <source>
        <dbReference type="EMBL" id="NIJ12037.1"/>
    </source>
</evidence>